<protein>
    <submittedName>
        <fullName evidence="5">DUF4179 domain-containing protein</fullName>
    </submittedName>
</protein>
<evidence type="ECO:0000259" key="3">
    <source>
        <dbReference type="Pfam" id="PF18705"/>
    </source>
</evidence>
<dbReference type="RefSeq" id="WP_036623982.1">
    <property type="nucleotide sequence ID" value="NZ_BGML01000001.1"/>
</dbReference>
<reference evidence="5 7" key="2">
    <citation type="submission" date="2019-11" db="EMBL/GenBank/DDBJ databases">
        <title>Draft genome sequences of five Paenibacillus species of dairy origin.</title>
        <authorList>
            <person name="Olajide A.M."/>
            <person name="Chen S."/>
            <person name="Lapointe G."/>
        </authorList>
    </citation>
    <scope>NUCLEOTIDE SEQUENCE [LARGE SCALE GENOMIC DNA]</scope>
    <source>
        <strain evidence="5 7">3CT49</strain>
    </source>
</reference>
<feature type="transmembrane region" description="Helical" evidence="1">
    <location>
        <begin position="64"/>
        <end position="84"/>
    </location>
</feature>
<dbReference type="PATRIC" id="fig|44252.3.peg.3079"/>
<keyword evidence="1" id="KW-0812">Transmembrane</keyword>
<comment type="caution">
    <text evidence="4">The sequence shown here is derived from an EMBL/GenBank/DDBJ whole genome shotgun (WGS) entry which is preliminary data.</text>
</comment>
<dbReference type="Pfam" id="PF18705">
    <property type="entry name" value="DUF5643"/>
    <property type="match status" value="1"/>
</dbReference>
<dbReference type="Pfam" id="PF13786">
    <property type="entry name" value="DUF4179"/>
    <property type="match status" value="1"/>
</dbReference>
<dbReference type="Proteomes" id="UP000442469">
    <property type="component" value="Unassembled WGS sequence"/>
</dbReference>
<dbReference type="STRING" id="44252.DJ90_5068"/>
<dbReference type="AlphaFoldDB" id="A0A090ZDV7"/>
<dbReference type="EMBL" id="JMQA01000028">
    <property type="protein sequence ID" value="KFN08563.1"/>
    <property type="molecule type" value="Genomic_DNA"/>
</dbReference>
<dbReference type="OrthoDB" id="2571714at2"/>
<organism evidence="4 6">
    <name type="scientific">Paenibacillus macerans</name>
    <name type="common">Bacillus macerans</name>
    <dbReference type="NCBI Taxonomy" id="44252"/>
    <lineage>
        <taxon>Bacteria</taxon>
        <taxon>Bacillati</taxon>
        <taxon>Bacillota</taxon>
        <taxon>Bacilli</taxon>
        <taxon>Bacillales</taxon>
        <taxon>Paenibacillaceae</taxon>
        <taxon>Paenibacillus</taxon>
    </lineage>
</organism>
<accession>A0A090ZDV7</accession>
<proteinExistence type="predicted"/>
<evidence type="ECO:0000259" key="2">
    <source>
        <dbReference type="Pfam" id="PF13786"/>
    </source>
</evidence>
<name>A0A090ZDV7_PAEMA</name>
<reference evidence="4 6" key="1">
    <citation type="submission" date="2014-04" db="EMBL/GenBank/DDBJ databases">
        <authorList>
            <person name="Bishop-Lilly K.A."/>
            <person name="Broomall S.M."/>
            <person name="Chain P.S."/>
            <person name="Chertkov O."/>
            <person name="Coyne S.R."/>
            <person name="Daligault H.E."/>
            <person name="Davenport K.W."/>
            <person name="Erkkila T."/>
            <person name="Frey K.G."/>
            <person name="Gibbons H.S."/>
            <person name="Gu W."/>
            <person name="Jaissle J."/>
            <person name="Johnson S.L."/>
            <person name="Koroleva G.I."/>
            <person name="Ladner J.T."/>
            <person name="Lo C.-C."/>
            <person name="Minogue T.D."/>
            <person name="Munk C."/>
            <person name="Palacios G.F."/>
            <person name="Redden C.L."/>
            <person name="Rosenzweig C.N."/>
            <person name="Scholz M.B."/>
            <person name="Teshima H."/>
            <person name="Xu Y."/>
        </authorList>
    </citation>
    <scope>NUCLEOTIDE SEQUENCE [LARGE SCALE GENOMIC DNA]</scope>
    <source>
        <strain evidence="4 6">8244</strain>
    </source>
</reference>
<dbReference type="Proteomes" id="UP000029278">
    <property type="component" value="Unassembled WGS sequence"/>
</dbReference>
<feature type="domain" description="DUF5643" evidence="3">
    <location>
        <begin position="238"/>
        <end position="356"/>
    </location>
</feature>
<evidence type="ECO:0000313" key="4">
    <source>
        <dbReference type="EMBL" id="KFN08563.1"/>
    </source>
</evidence>
<dbReference type="EMBL" id="WNZZ01000009">
    <property type="protein sequence ID" value="MUG23480.1"/>
    <property type="molecule type" value="Genomic_DNA"/>
</dbReference>
<evidence type="ECO:0000256" key="1">
    <source>
        <dbReference type="SAM" id="Phobius"/>
    </source>
</evidence>
<dbReference type="HOGENOM" id="CLU_056165_0_0_9"/>
<keyword evidence="1" id="KW-1133">Transmembrane helix</keyword>
<sequence length="367" mass="40144">MKAIDLNKQLAMEMSKMGGERKIPEQVRQRLEETYTSIELGLPLMETTADLKRRKNTNHPWRRFSVAAASAVVLSASILGTAFVSPAMAQSLKQVPGMGHVFNLIGDLGLQTADEKGILQASRAEASQDRLKLKISGIVFDGARLSMALEREGDAGASEPLSAQLAKTELFVDGKPLEAEPGSLGGPIGSANATVMNFTDMKDLPDQFELTVNLYLQGNEKPFQLVTPVVKTAGQNVVLKPEAQSENKILRFRVDQVEITPSTVAVETTYTQLVDKLPDKYLDPATSAQTFDYDVTDGQGHALEFISGKGETLEANQPKGLRTLFTPFEKVPDTIVIKPYVFQYSSDGGIQKEYLPELELSLPVDRK</sequence>
<evidence type="ECO:0000313" key="6">
    <source>
        <dbReference type="Proteomes" id="UP000029278"/>
    </source>
</evidence>
<feature type="domain" description="DUF4179" evidence="2">
    <location>
        <begin position="60"/>
        <end position="148"/>
    </location>
</feature>
<dbReference type="GeneID" id="77008022"/>
<evidence type="ECO:0000313" key="7">
    <source>
        <dbReference type="Proteomes" id="UP000442469"/>
    </source>
</evidence>
<dbReference type="InterPro" id="IPR040680">
    <property type="entry name" value="DUF5643"/>
</dbReference>
<gene>
    <name evidence="4" type="ORF">DJ90_5068</name>
    <name evidence="5" type="ORF">GNQ08_13835</name>
</gene>
<keyword evidence="1" id="KW-0472">Membrane</keyword>
<evidence type="ECO:0000313" key="5">
    <source>
        <dbReference type="EMBL" id="MUG23480.1"/>
    </source>
</evidence>
<keyword evidence="6" id="KW-1185">Reference proteome</keyword>
<dbReference type="InterPro" id="IPR025436">
    <property type="entry name" value="DUF4179"/>
</dbReference>